<evidence type="ECO:0000313" key="14">
    <source>
        <dbReference type="EMBL" id="KAD5317442.1"/>
    </source>
</evidence>
<dbReference type="PANTHER" id="PTHR33021">
    <property type="entry name" value="BLUE COPPER PROTEIN"/>
    <property type="match status" value="1"/>
</dbReference>
<keyword evidence="10" id="KW-1015">Disulfide bond</keyword>
<evidence type="ECO:0000256" key="10">
    <source>
        <dbReference type="ARBA" id="ARBA00023157"/>
    </source>
</evidence>
<evidence type="ECO:0000256" key="3">
    <source>
        <dbReference type="ARBA" id="ARBA00022692"/>
    </source>
</evidence>
<evidence type="ECO:0000256" key="1">
    <source>
        <dbReference type="ARBA" id="ARBA00004479"/>
    </source>
</evidence>
<dbReference type="InterPro" id="IPR039391">
    <property type="entry name" value="Phytocyanin-like"/>
</dbReference>
<evidence type="ECO:0000256" key="7">
    <source>
        <dbReference type="ARBA" id="ARBA00022989"/>
    </source>
</evidence>
<keyword evidence="5 12" id="KW-0732">Signal</keyword>
<evidence type="ECO:0000256" key="9">
    <source>
        <dbReference type="ARBA" id="ARBA00023136"/>
    </source>
</evidence>
<feature type="chain" id="PRO_5024405071" description="Phytocyanin domain-containing protein" evidence="12">
    <location>
        <begin position="26"/>
        <end position="158"/>
    </location>
</feature>
<evidence type="ECO:0000256" key="5">
    <source>
        <dbReference type="ARBA" id="ARBA00022729"/>
    </source>
</evidence>
<feature type="signal peptide" evidence="12">
    <location>
        <begin position="1"/>
        <end position="25"/>
    </location>
</feature>
<dbReference type="InterPro" id="IPR008972">
    <property type="entry name" value="Cupredoxin"/>
</dbReference>
<keyword evidence="15" id="KW-1185">Reference proteome</keyword>
<comment type="subcellular location">
    <subcellularLocation>
        <location evidence="1">Membrane</location>
        <topology evidence="1">Single-pass type I membrane protein</topology>
    </subcellularLocation>
</comment>
<accession>A0A5N6NRQ6</accession>
<dbReference type="SUPFAM" id="SSF49503">
    <property type="entry name" value="Cupredoxins"/>
    <property type="match status" value="1"/>
</dbReference>
<comment type="caution">
    <text evidence="14">The sequence shown here is derived from an EMBL/GenBank/DDBJ whole genome shotgun (WGS) entry which is preliminary data.</text>
</comment>
<dbReference type="EMBL" id="SZYD01000009">
    <property type="protein sequence ID" value="KAD5317442.1"/>
    <property type="molecule type" value="Genomic_DNA"/>
</dbReference>
<feature type="domain" description="Phytocyanin" evidence="13">
    <location>
        <begin position="39"/>
        <end position="139"/>
    </location>
</feature>
<dbReference type="PANTHER" id="PTHR33021:SF489">
    <property type="entry name" value="BASIC BLUE PROTEIN-LIKE"/>
    <property type="match status" value="1"/>
</dbReference>
<evidence type="ECO:0000259" key="13">
    <source>
        <dbReference type="PROSITE" id="PS51485"/>
    </source>
</evidence>
<dbReference type="GO" id="GO:0046872">
    <property type="term" value="F:metal ion binding"/>
    <property type="evidence" value="ECO:0007669"/>
    <property type="project" value="UniProtKB-KW"/>
</dbReference>
<keyword evidence="3" id="KW-0812">Transmembrane</keyword>
<dbReference type="Proteomes" id="UP000326396">
    <property type="component" value="Linkage Group LG17"/>
</dbReference>
<evidence type="ECO:0000256" key="8">
    <source>
        <dbReference type="ARBA" id="ARBA00023008"/>
    </source>
</evidence>
<dbReference type="FunFam" id="2.60.40.420:FF:000067">
    <property type="entry name" value="Cupredoxin superfamily protein"/>
    <property type="match status" value="1"/>
</dbReference>
<evidence type="ECO:0000256" key="6">
    <source>
        <dbReference type="ARBA" id="ARBA00022982"/>
    </source>
</evidence>
<evidence type="ECO:0000313" key="15">
    <source>
        <dbReference type="Proteomes" id="UP000326396"/>
    </source>
</evidence>
<dbReference type="GO" id="GO:0009055">
    <property type="term" value="F:electron transfer activity"/>
    <property type="evidence" value="ECO:0007669"/>
    <property type="project" value="InterPro"/>
</dbReference>
<keyword evidence="7" id="KW-1133">Transmembrane helix</keyword>
<dbReference type="CDD" id="cd04216">
    <property type="entry name" value="Phytocyanin"/>
    <property type="match status" value="1"/>
</dbReference>
<name>A0A5N6NRQ6_9ASTR</name>
<dbReference type="Pfam" id="PF02298">
    <property type="entry name" value="Cu_bind_like"/>
    <property type="match status" value="1"/>
</dbReference>
<keyword evidence="8" id="KW-0186">Copper</keyword>
<dbReference type="OrthoDB" id="687943at2759"/>
<keyword evidence="6" id="KW-0249">Electron transport</keyword>
<keyword evidence="4" id="KW-0479">Metal-binding</keyword>
<proteinExistence type="predicted"/>
<organism evidence="14 15">
    <name type="scientific">Mikania micrantha</name>
    <name type="common">bitter vine</name>
    <dbReference type="NCBI Taxonomy" id="192012"/>
    <lineage>
        <taxon>Eukaryota</taxon>
        <taxon>Viridiplantae</taxon>
        <taxon>Streptophyta</taxon>
        <taxon>Embryophyta</taxon>
        <taxon>Tracheophyta</taxon>
        <taxon>Spermatophyta</taxon>
        <taxon>Magnoliopsida</taxon>
        <taxon>eudicotyledons</taxon>
        <taxon>Gunneridae</taxon>
        <taxon>Pentapetalae</taxon>
        <taxon>asterids</taxon>
        <taxon>campanulids</taxon>
        <taxon>Asterales</taxon>
        <taxon>Asteraceae</taxon>
        <taxon>Asteroideae</taxon>
        <taxon>Heliantheae alliance</taxon>
        <taxon>Eupatorieae</taxon>
        <taxon>Mikania</taxon>
    </lineage>
</organism>
<evidence type="ECO:0000256" key="11">
    <source>
        <dbReference type="ARBA" id="ARBA00023180"/>
    </source>
</evidence>
<dbReference type="GO" id="GO:0005886">
    <property type="term" value="C:plasma membrane"/>
    <property type="evidence" value="ECO:0007669"/>
    <property type="project" value="TreeGrafter"/>
</dbReference>
<gene>
    <name evidence="14" type="ORF">E3N88_17388</name>
</gene>
<keyword evidence="11" id="KW-0325">Glycoprotein</keyword>
<dbReference type="Gene3D" id="2.60.40.420">
    <property type="entry name" value="Cupredoxins - blue copper proteins"/>
    <property type="match status" value="1"/>
</dbReference>
<keyword evidence="9" id="KW-0472">Membrane</keyword>
<dbReference type="PROSITE" id="PS51485">
    <property type="entry name" value="PHYTOCYANIN"/>
    <property type="match status" value="1"/>
</dbReference>
<sequence length="158" mass="17028">MDNKSLCIFVLVATIAAQAISFVAADDAPLQAAPGPTHKVYLVGDCKGWCPNFDYKAWVTGKDFYMGDQLVFNYTKGQHNVIKVDEAALKQCNLPADPNEAMESGYDVVTLTAMGGIGFTSGVGKDCESGMKLFLPNVKCPHTRPKPLQAGRKLIPSD</sequence>
<dbReference type="GO" id="GO:0009610">
    <property type="term" value="P:response to symbiotic fungus"/>
    <property type="evidence" value="ECO:0007669"/>
    <property type="project" value="UniProtKB-ARBA"/>
</dbReference>
<dbReference type="AlphaFoldDB" id="A0A5N6NRQ6"/>
<evidence type="ECO:0000256" key="2">
    <source>
        <dbReference type="ARBA" id="ARBA00022448"/>
    </source>
</evidence>
<evidence type="ECO:0000256" key="12">
    <source>
        <dbReference type="SAM" id="SignalP"/>
    </source>
</evidence>
<evidence type="ECO:0000256" key="4">
    <source>
        <dbReference type="ARBA" id="ARBA00022723"/>
    </source>
</evidence>
<dbReference type="InterPro" id="IPR003245">
    <property type="entry name" value="Phytocyanin_dom"/>
</dbReference>
<protein>
    <recommendedName>
        <fullName evidence="13">Phytocyanin domain-containing protein</fullName>
    </recommendedName>
</protein>
<keyword evidence="2" id="KW-0813">Transport</keyword>
<reference evidence="14 15" key="1">
    <citation type="submission" date="2019-05" db="EMBL/GenBank/DDBJ databases">
        <title>Mikania micrantha, genome provides insights into the molecular mechanism of rapid growth.</title>
        <authorList>
            <person name="Liu B."/>
        </authorList>
    </citation>
    <scope>NUCLEOTIDE SEQUENCE [LARGE SCALE GENOMIC DNA]</scope>
    <source>
        <strain evidence="14">NLD-2019</strain>
        <tissue evidence="14">Leaf</tissue>
    </source>
</reference>